<feature type="transmembrane region" description="Helical" evidence="2">
    <location>
        <begin position="46"/>
        <end position="68"/>
    </location>
</feature>
<proteinExistence type="predicted"/>
<keyword evidence="2" id="KW-0812">Transmembrane</keyword>
<organism evidence="3 4">
    <name type="scientific">Penicillium steckii</name>
    <dbReference type="NCBI Taxonomy" id="303698"/>
    <lineage>
        <taxon>Eukaryota</taxon>
        <taxon>Fungi</taxon>
        <taxon>Dikarya</taxon>
        <taxon>Ascomycota</taxon>
        <taxon>Pezizomycotina</taxon>
        <taxon>Eurotiomycetes</taxon>
        <taxon>Eurotiomycetidae</taxon>
        <taxon>Eurotiales</taxon>
        <taxon>Aspergillaceae</taxon>
        <taxon>Penicillium</taxon>
    </lineage>
</organism>
<dbReference type="AlphaFoldDB" id="A0A1V6TN36"/>
<reference evidence="4" key="1">
    <citation type="journal article" date="2017" name="Nat. Microbiol.">
        <title>Global analysis of biosynthetic gene clusters reveals vast potential of secondary metabolite production in Penicillium species.</title>
        <authorList>
            <person name="Nielsen J.C."/>
            <person name="Grijseels S."/>
            <person name="Prigent S."/>
            <person name="Ji B."/>
            <person name="Dainat J."/>
            <person name="Nielsen K.F."/>
            <person name="Frisvad J.C."/>
            <person name="Workman M."/>
            <person name="Nielsen J."/>
        </authorList>
    </citation>
    <scope>NUCLEOTIDE SEQUENCE [LARGE SCALE GENOMIC DNA]</scope>
    <source>
        <strain evidence="4">IBT 24891</strain>
    </source>
</reference>
<evidence type="ECO:0000256" key="1">
    <source>
        <dbReference type="SAM" id="MobiDB-lite"/>
    </source>
</evidence>
<dbReference type="STRING" id="303698.A0A1V6TN36"/>
<comment type="caution">
    <text evidence="3">The sequence shown here is derived from an EMBL/GenBank/DDBJ whole genome shotgun (WGS) entry which is preliminary data.</text>
</comment>
<evidence type="ECO:0000256" key="2">
    <source>
        <dbReference type="SAM" id="Phobius"/>
    </source>
</evidence>
<gene>
    <name evidence="3" type="ORF">PENSTE_c004G06355</name>
</gene>
<evidence type="ECO:0000313" key="4">
    <source>
        <dbReference type="Proteomes" id="UP000191285"/>
    </source>
</evidence>
<dbReference type="EMBL" id="MLKD01000004">
    <property type="protein sequence ID" value="OQE27747.1"/>
    <property type="molecule type" value="Genomic_DNA"/>
</dbReference>
<dbReference type="OrthoDB" id="4278052at2759"/>
<feature type="transmembrane region" description="Helical" evidence="2">
    <location>
        <begin position="179"/>
        <end position="198"/>
    </location>
</feature>
<feature type="compositionally biased region" description="Basic and acidic residues" evidence="1">
    <location>
        <begin position="311"/>
        <end position="327"/>
    </location>
</feature>
<accession>A0A1V6TN36</accession>
<dbReference type="Proteomes" id="UP000191285">
    <property type="component" value="Unassembled WGS sequence"/>
</dbReference>
<feature type="transmembrane region" description="Helical" evidence="2">
    <location>
        <begin position="88"/>
        <end position="106"/>
    </location>
</feature>
<protein>
    <submittedName>
        <fullName evidence="3">Uncharacterized protein</fullName>
    </submittedName>
</protein>
<keyword evidence="2" id="KW-0472">Membrane</keyword>
<keyword evidence="4" id="KW-1185">Reference proteome</keyword>
<feature type="transmembrane region" description="Helical" evidence="2">
    <location>
        <begin position="127"/>
        <end position="149"/>
    </location>
</feature>
<name>A0A1V6TN36_9EURO</name>
<keyword evidence="2" id="KW-1133">Transmembrane helix</keyword>
<feature type="transmembrane region" description="Helical" evidence="2">
    <location>
        <begin position="252"/>
        <end position="270"/>
    </location>
</feature>
<feature type="transmembrane region" description="Helical" evidence="2">
    <location>
        <begin position="12"/>
        <end position="34"/>
    </location>
</feature>
<feature type="transmembrane region" description="Helical" evidence="2">
    <location>
        <begin position="210"/>
        <end position="232"/>
    </location>
</feature>
<evidence type="ECO:0000313" key="3">
    <source>
        <dbReference type="EMBL" id="OQE27747.1"/>
    </source>
</evidence>
<sequence length="346" mass="38783">MAQLDATFILPLIDAIFELLIAVGLSILFIGYVVLKKKRGWYLKPLPLNAILASMLFYIGSEICLGVYNVVDLSDIHMKPTYSAAEPISGGLMLIAVLVLFYVFYATVYRFGEQIMGHSSLWARLKVFHWVLLGVFSSIGIVDFAWLVYKALGRMQYVRQPEERFSHYNTWAKIESCKWIVFWVGSWEILGALMLMGMRASTRAPHMRMTTYFALTAGSFFFALNGLWAIWSINSYLAHLSPTGVAIAAREIIQFFFCMGTFLGLALCAWRFPAKVMEDLDNISLPGVRDRTPMFAVEADSGTPHTCATELGHESNSDDVPKPKHAEIAASRPILEADSNATHEKP</sequence>
<feature type="region of interest" description="Disordered" evidence="1">
    <location>
        <begin position="306"/>
        <end position="346"/>
    </location>
</feature>